<organism evidence="3 4">
    <name type="scientific">Thermanaerosceptrum fracticalcis</name>
    <dbReference type="NCBI Taxonomy" id="1712410"/>
    <lineage>
        <taxon>Bacteria</taxon>
        <taxon>Bacillati</taxon>
        <taxon>Bacillota</taxon>
        <taxon>Clostridia</taxon>
        <taxon>Eubacteriales</taxon>
        <taxon>Peptococcaceae</taxon>
        <taxon>Thermanaerosceptrum</taxon>
    </lineage>
</organism>
<protein>
    <submittedName>
        <fullName evidence="3">Tripartite tricarboxylate transporter TctB family protein</fullName>
    </submittedName>
</protein>
<dbReference type="Proteomes" id="UP000515847">
    <property type="component" value="Chromosome"/>
</dbReference>
<feature type="transmembrane region" description="Helical" evidence="1">
    <location>
        <begin position="140"/>
        <end position="160"/>
    </location>
</feature>
<dbReference type="AlphaFoldDB" id="A0A7G6E0L9"/>
<dbReference type="InterPro" id="IPR009936">
    <property type="entry name" value="DUF1468"/>
</dbReference>
<evidence type="ECO:0000313" key="3">
    <source>
        <dbReference type="EMBL" id="QNB45623.1"/>
    </source>
</evidence>
<feature type="transmembrane region" description="Helical" evidence="1">
    <location>
        <begin position="64"/>
        <end position="84"/>
    </location>
</feature>
<gene>
    <name evidence="3" type="ORF">BR63_04400</name>
</gene>
<dbReference type="EMBL" id="CP045798">
    <property type="protein sequence ID" value="QNB45623.1"/>
    <property type="molecule type" value="Genomic_DNA"/>
</dbReference>
<reference evidence="3 4" key="1">
    <citation type="journal article" date="2019" name="Front. Microbiol.">
        <title>Thermoanaerosceptrum fracticalcis gen. nov. sp. nov., a Novel Fumarate-Fermenting Microorganism From a Deep Fractured Carbonate Aquifer of the US Great Basin.</title>
        <authorList>
            <person name="Hamilton-Brehm S.D."/>
            <person name="Stewart L.E."/>
            <person name="Zavarin M."/>
            <person name="Caldwell M."/>
            <person name="Lawson P.A."/>
            <person name="Onstott T.C."/>
            <person name="Grzymski J."/>
            <person name="Neveux I."/>
            <person name="Lollar B.S."/>
            <person name="Russell C.E."/>
            <person name="Moser D.P."/>
        </authorList>
    </citation>
    <scope>NUCLEOTIDE SEQUENCE [LARGE SCALE GENOMIC DNA]</scope>
    <source>
        <strain evidence="3 4">DRI-13</strain>
    </source>
</reference>
<evidence type="ECO:0000256" key="1">
    <source>
        <dbReference type="SAM" id="Phobius"/>
    </source>
</evidence>
<accession>A0A7G6E0L9</accession>
<keyword evidence="4" id="KW-1185">Reference proteome</keyword>
<evidence type="ECO:0000259" key="2">
    <source>
        <dbReference type="Pfam" id="PF07331"/>
    </source>
</evidence>
<name>A0A7G6E0L9_THEFR</name>
<keyword evidence="1" id="KW-0812">Transmembrane</keyword>
<proteinExistence type="predicted"/>
<feature type="transmembrane region" description="Helical" evidence="1">
    <location>
        <begin position="105"/>
        <end position="134"/>
    </location>
</feature>
<feature type="domain" description="DUF1468" evidence="2">
    <location>
        <begin position="29"/>
        <end position="169"/>
    </location>
</feature>
<keyword evidence="1" id="KW-1133">Transmembrane helix</keyword>
<dbReference type="Pfam" id="PF07331">
    <property type="entry name" value="TctB"/>
    <property type="match status" value="1"/>
</dbReference>
<dbReference type="KEGG" id="tfr:BR63_04400"/>
<keyword evidence="1" id="KW-0472">Membrane</keyword>
<feature type="transmembrane region" description="Helical" evidence="1">
    <location>
        <begin position="26"/>
        <end position="44"/>
    </location>
</feature>
<evidence type="ECO:0000313" key="4">
    <source>
        <dbReference type="Proteomes" id="UP000515847"/>
    </source>
</evidence>
<sequence>MFISHVNYCTIVCGLQNRGGIYLRKANIIVASTLLALSIFIIYQAKKLPASIPGAGLGPGVVPFWLALCLAFLSSLLLITNLLNIDKYASGQIILSRQELMSVGVIFLTLILYMIFMEYLGFGIATIFLVTFLSKRLGNYALWKCSLLGIVVAVVSVQVFRNFLSMPLPTGFLGF</sequence>